<comment type="similarity">
    <text evidence="1">Belongs to the LytR/CpsA/Psr (LCP) family.</text>
</comment>
<evidence type="ECO:0000313" key="4">
    <source>
        <dbReference type="EMBL" id="GIM29222.1"/>
    </source>
</evidence>
<dbReference type="AlphaFoldDB" id="A0A919VGI8"/>
<evidence type="ECO:0000259" key="3">
    <source>
        <dbReference type="Pfam" id="PF13399"/>
    </source>
</evidence>
<protein>
    <submittedName>
        <fullName evidence="4">Transcriptional regulator</fullName>
    </submittedName>
</protein>
<dbReference type="InterPro" id="IPR004474">
    <property type="entry name" value="LytR_CpsA_psr"/>
</dbReference>
<reference evidence="4" key="1">
    <citation type="submission" date="2021-03" db="EMBL/GenBank/DDBJ databases">
        <title>Taxonomic study of Clostridium polyendosporum from meadow-gley soil under rice.</title>
        <authorList>
            <person name="Kobayashi H."/>
            <person name="Tanizawa Y."/>
            <person name="Yagura M."/>
        </authorList>
    </citation>
    <scope>NUCLEOTIDE SEQUENCE</scope>
    <source>
        <strain evidence="4">JCM 30710</strain>
    </source>
</reference>
<dbReference type="Pfam" id="PF03816">
    <property type="entry name" value="LytR_cpsA_psr"/>
    <property type="match status" value="1"/>
</dbReference>
<dbReference type="NCBIfam" id="TIGR00350">
    <property type="entry name" value="lytR_cpsA_psr"/>
    <property type="match status" value="1"/>
</dbReference>
<evidence type="ECO:0000313" key="5">
    <source>
        <dbReference type="Proteomes" id="UP000679179"/>
    </source>
</evidence>
<dbReference type="Gene3D" id="3.30.70.2390">
    <property type="match status" value="1"/>
</dbReference>
<feature type="domain" description="Cell envelope-related transcriptional attenuator" evidence="2">
    <location>
        <begin position="80"/>
        <end position="232"/>
    </location>
</feature>
<name>A0A919VGI8_9CLOT</name>
<feature type="domain" description="LytR/CpsA/Psr regulator C-terminal" evidence="3">
    <location>
        <begin position="323"/>
        <end position="405"/>
    </location>
</feature>
<dbReference type="InterPro" id="IPR050922">
    <property type="entry name" value="LytR/CpsA/Psr_CW_biosynth"/>
</dbReference>
<accession>A0A919VGI8</accession>
<dbReference type="EMBL" id="BOPZ01000014">
    <property type="protein sequence ID" value="GIM29222.1"/>
    <property type="molecule type" value="Genomic_DNA"/>
</dbReference>
<evidence type="ECO:0000259" key="2">
    <source>
        <dbReference type="Pfam" id="PF03816"/>
    </source>
</evidence>
<evidence type="ECO:0000256" key="1">
    <source>
        <dbReference type="ARBA" id="ARBA00006068"/>
    </source>
</evidence>
<gene>
    <name evidence="4" type="ORF">CPJCM30710_18880</name>
</gene>
<sequence length="412" mass="46560">MGIKGSKNNKLKRSIFLLLLILFLVALGTGAFFYNYIGKFSKNYNGQELKNKDIDSTVNVLVLGMDIGDPKQMNNKSVQRTDTMIVIHYEPNEKKAILVSIPRDILININKSEQKINNAYALGGDQGVKTAVESIIDTPIDYIVKVDYEGFRGLIDAIGGVEMTIDRDMYYDDNEQNLHIRFKKGETVLLDGEKAEEFFRWRKNNDGTGFPNGDLDRIENQHKFISKLIDKSTSVSILPKVGKLLNILPKYIETDMPPKNIMSYGLSFLNINNNDVKMFTIKGIPKDINKVSYLIYDNENNDDILAAINSDTSAASYFTKKNLKIKILNATRIYGLAANCAKELEKKGYKNIVTGNAYETSKSEIQLKDKQLRSIITNDIKIGKVTSISKKDEDSDIIIILGRDYKKFGEEQ</sequence>
<organism evidence="4 5">
    <name type="scientific">Clostridium polyendosporum</name>
    <dbReference type="NCBI Taxonomy" id="69208"/>
    <lineage>
        <taxon>Bacteria</taxon>
        <taxon>Bacillati</taxon>
        <taxon>Bacillota</taxon>
        <taxon>Clostridia</taxon>
        <taxon>Eubacteriales</taxon>
        <taxon>Clostridiaceae</taxon>
        <taxon>Clostridium</taxon>
    </lineage>
</organism>
<dbReference type="InterPro" id="IPR027381">
    <property type="entry name" value="LytR/CpsA/Psr_C"/>
</dbReference>
<dbReference type="PANTHER" id="PTHR33392:SF6">
    <property type="entry name" value="POLYISOPRENYL-TEICHOIC ACID--PEPTIDOGLYCAN TEICHOIC ACID TRANSFERASE TAGU"/>
    <property type="match status" value="1"/>
</dbReference>
<comment type="caution">
    <text evidence="4">The sequence shown here is derived from an EMBL/GenBank/DDBJ whole genome shotgun (WGS) entry which is preliminary data.</text>
</comment>
<keyword evidence="5" id="KW-1185">Reference proteome</keyword>
<dbReference type="RefSeq" id="WP_212903927.1">
    <property type="nucleotide sequence ID" value="NZ_BOPZ01000014.1"/>
</dbReference>
<dbReference type="PANTHER" id="PTHR33392">
    <property type="entry name" value="POLYISOPRENYL-TEICHOIC ACID--PEPTIDOGLYCAN TEICHOIC ACID TRANSFERASE TAGU"/>
    <property type="match status" value="1"/>
</dbReference>
<dbReference type="Gene3D" id="3.40.630.190">
    <property type="entry name" value="LCP protein"/>
    <property type="match status" value="1"/>
</dbReference>
<dbReference type="Proteomes" id="UP000679179">
    <property type="component" value="Unassembled WGS sequence"/>
</dbReference>
<dbReference type="Pfam" id="PF13399">
    <property type="entry name" value="LytR_C"/>
    <property type="match status" value="1"/>
</dbReference>
<proteinExistence type="inferred from homology"/>